<dbReference type="Proteomes" id="UP000824264">
    <property type="component" value="Unassembled WGS sequence"/>
</dbReference>
<dbReference type="EMBL" id="DXGI01000181">
    <property type="protein sequence ID" value="HIW78495.1"/>
    <property type="molecule type" value="Genomic_DNA"/>
</dbReference>
<proteinExistence type="predicted"/>
<feature type="non-terminal residue" evidence="2">
    <location>
        <position position="67"/>
    </location>
</feature>
<dbReference type="GO" id="GO:0016020">
    <property type="term" value="C:membrane"/>
    <property type="evidence" value="ECO:0007669"/>
    <property type="project" value="InterPro"/>
</dbReference>
<keyword evidence="1" id="KW-0812">Transmembrane</keyword>
<protein>
    <recommendedName>
        <fullName evidence="4">Ni/Fe-hydrogenase, b-type cytochrome subunit</fullName>
    </recommendedName>
</protein>
<evidence type="ECO:0000256" key="1">
    <source>
        <dbReference type="SAM" id="Phobius"/>
    </source>
</evidence>
<feature type="transmembrane region" description="Helical" evidence="1">
    <location>
        <begin position="31"/>
        <end position="50"/>
    </location>
</feature>
<dbReference type="SUPFAM" id="SSF81342">
    <property type="entry name" value="Transmembrane di-heme cytochromes"/>
    <property type="match status" value="1"/>
</dbReference>
<reference evidence="2" key="1">
    <citation type="journal article" date="2021" name="PeerJ">
        <title>Extensive microbial diversity within the chicken gut microbiome revealed by metagenomics and culture.</title>
        <authorList>
            <person name="Gilroy R."/>
            <person name="Ravi A."/>
            <person name="Getino M."/>
            <person name="Pursley I."/>
            <person name="Horton D.L."/>
            <person name="Alikhan N.F."/>
            <person name="Baker D."/>
            <person name="Gharbi K."/>
            <person name="Hall N."/>
            <person name="Watson M."/>
            <person name="Adriaenssens E.M."/>
            <person name="Foster-Nyarko E."/>
            <person name="Jarju S."/>
            <person name="Secka A."/>
            <person name="Antonio M."/>
            <person name="Oren A."/>
            <person name="Chaudhuri R.R."/>
            <person name="La Ragione R."/>
            <person name="Hildebrand F."/>
            <person name="Pallen M.J."/>
        </authorList>
    </citation>
    <scope>NUCLEOTIDE SEQUENCE</scope>
    <source>
        <strain evidence="2">ChiSxjej5B17-1746</strain>
    </source>
</reference>
<keyword evidence="1" id="KW-1133">Transmembrane helix</keyword>
<dbReference type="AlphaFoldDB" id="A0A9D1U9S4"/>
<name>A0A9D1U9S4_9BACT</name>
<evidence type="ECO:0000313" key="3">
    <source>
        <dbReference type="Proteomes" id="UP000824264"/>
    </source>
</evidence>
<evidence type="ECO:0000313" key="2">
    <source>
        <dbReference type="EMBL" id="HIW78495.1"/>
    </source>
</evidence>
<evidence type="ECO:0008006" key="4">
    <source>
        <dbReference type="Google" id="ProtNLM"/>
    </source>
</evidence>
<sequence>MNTAKKDEFCEEIPPLQEGTPIYVFQLPVRLWHWSMVLSFLVLIPTGYIIGKPWHSISGDPTYLFYM</sequence>
<dbReference type="GO" id="GO:0022904">
    <property type="term" value="P:respiratory electron transport chain"/>
    <property type="evidence" value="ECO:0007669"/>
    <property type="project" value="InterPro"/>
</dbReference>
<gene>
    <name evidence="2" type="ORF">H9874_05035</name>
</gene>
<organism evidence="2 3">
    <name type="scientific">Candidatus Bilophila faecipullorum</name>
    <dbReference type="NCBI Taxonomy" id="2838482"/>
    <lineage>
        <taxon>Bacteria</taxon>
        <taxon>Pseudomonadati</taxon>
        <taxon>Thermodesulfobacteriota</taxon>
        <taxon>Desulfovibrionia</taxon>
        <taxon>Desulfovibrionales</taxon>
        <taxon>Desulfovibrionaceae</taxon>
        <taxon>Bilophila</taxon>
    </lineage>
</organism>
<dbReference type="Gene3D" id="1.20.950.20">
    <property type="entry name" value="Transmembrane di-heme cytochromes, Chain C"/>
    <property type="match status" value="1"/>
</dbReference>
<keyword evidence="1" id="KW-0472">Membrane</keyword>
<dbReference type="InterPro" id="IPR016174">
    <property type="entry name" value="Di-haem_cyt_TM"/>
</dbReference>
<accession>A0A9D1U9S4</accession>
<comment type="caution">
    <text evidence="2">The sequence shown here is derived from an EMBL/GenBank/DDBJ whole genome shotgun (WGS) entry which is preliminary data.</text>
</comment>
<reference evidence="2" key="2">
    <citation type="submission" date="2021-04" db="EMBL/GenBank/DDBJ databases">
        <authorList>
            <person name="Gilroy R."/>
        </authorList>
    </citation>
    <scope>NUCLEOTIDE SEQUENCE</scope>
    <source>
        <strain evidence="2">ChiSxjej5B17-1746</strain>
    </source>
</reference>